<protein>
    <submittedName>
        <fullName evidence="1">CDP-Glycerol:Poly(Glycerophosphate) glycerophosphotransferase family protein</fullName>
    </submittedName>
</protein>
<sequence>MESRIKPEPLETAGKGISVYSDMQIGFLCTTPFHYYLFEPVKKLLSNSNYVLVESNPRQYRSAREFFRDRHVFDAVENPQVIKDFDVLVCPFLMPLVYKENQEKIFVRMVYGLSKATWNYGWWNMLFDEFLVYGNYDAKILSFYGPTVKIGNPKFDDWFNGNVEPYPVEPNKKTILYLPTYDDLSTLSWVLPVLSKMAENFNVILKTHHGTNASELKKVFSRVEILGGDVDILPLLASADVVVSDYSGAIFDAILAEKPLVLADIPGAETFPSTTPSSLEHVVRNYALHTSDQALLRDYIVQALEEDPYLEKRKEVAQEWFAVRDGTSGQRAAQAIVNAQKDQREEKRFVQKALLTSTEFNKDLYKKKAERFLGKYFSWL</sequence>
<dbReference type="Gene3D" id="3.40.50.12580">
    <property type="match status" value="1"/>
</dbReference>
<dbReference type="EMBL" id="CP001145">
    <property type="protein sequence ID" value="ACI17743.1"/>
    <property type="molecule type" value="Genomic_DNA"/>
</dbReference>
<proteinExistence type="predicted"/>
<gene>
    <name evidence="1" type="ordered locus">COPRO5265_1091</name>
</gene>
<dbReference type="InterPro" id="IPR043148">
    <property type="entry name" value="TagF_C"/>
</dbReference>
<dbReference type="eggNOG" id="COG1887">
    <property type="taxonomic scope" value="Bacteria"/>
</dbReference>
<reference evidence="2" key="1">
    <citation type="submission" date="2008-08" db="EMBL/GenBank/DDBJ databases">
        <title>The complete genome sequence of Coprothermobacter proteolyticus strain ATCC 5245 / DSM 5265 / BT.</title>
        <authorList>
            <person name="Dodson R.J."/>
            <person name="Durkin A.S."/>
            <person name="Wu M."/>
            <person name="Eisen J."/>
            <person name="Sutton G."/>
        </authorList>
    </citation>
    <scope>NUCLEOTIDE SEQUENCE [LARGE SCALE GENOMIC DNA]</scope>
    <source>
        <strain evidence="2">ATCC 35245 / DSM 5265 / OCM 4 / BT</strain>
    </source>
</reference>
<evidence type="ECO:0000313" key="1">
    <source>
        <dbReference type="EMBL" id="ACI17743.1"/>
    </source>
</evidence>
<name>B5Y9F5_COPPD</name>
<dbReference type="SUPFAM" id="SSF53756">
    <property type="entry name" value="UDP-Glycosyltransferase/glycogen phosphorylase"/>
    <property type="match status" value="1"/>
</dbReference>
<reference evidence="1 2" key="2">
    <citation type="journal article" date="2014" name="Genome Announc.">
        <title>Complete Genome Sequence of Coprothermobacter proteolyticus DSM 5265.</title>
        <authorList>
            <person name="Alexiev A."/>
            <person name="Coil D.A."/>
            <person name="Badger J.H."/>
            <person name="Enticknap J."/>
            <person name="Ward N."/>
            <person name="Robb F.T."/>
            <person name="Eisen J.A."/>
        </authorList>
    </citation>
    <scope>NUCLEOTIDE SEQUENCE [LARGE SCALE GENOMIC DNA]</scope>
    <source>
        <strain evidence="2">ATCC 35245 / DSM 5265 / OCM 4 / BT</strain>
    </source>
</reference>
<keyword evidence="2" id="KW-1185">Reference proteome</keyword>
<evidence type="ECO:0000313" key="2">
    <source>
        <dbReference type="Proteomes" id="UP000001732"/>
    </source>
</evidence>
<dbReference type="AlphaFoldDB" id="B5Y9F5"/>
<accession>B5Y9F5</accession>
<dbReference type="Proteomes" id="UP000001732">
    <property type="component" value="Chromosome"/>
</dbReference>
<dbReference type="GO" id="GO:0047355">
    <property type="term" value="F:CDP-glycerol glycerophosphotransferase activity"/>
    <property type="evidence" value="ECO:0007669"/>
    <property type="project" value="InterPro"/>
</dbReference>
<organism evidence="1 2">
    <name type="scientific">Coprothermobacter proteolyticus (strain ATCC 35245 / DSM 5265 / OCM 4 / BT)</name>
    <dbReference type="NCBI Taxonomy" id="309798"/>
    <lineage>
        <taxon>Bacteria</taxon>
        <taxon>Pseudomonadati</taxon>
        <taxon>Coprothermobacterota</taxon>
        <taxon>Coprothermobacteria</taxon>
        <taxon>Coprothermobacterales</taxon>
        <taxon>Coprothermobacteraceae</taxon>
        <taxon>Coprothermobacter</taxon>
    </lineage>
</organism>
<dbReference type="KEGG" id="cpo:COPRO5265_1091"/>
<dbReference type="InterPro" id="IPR007554">
    <property type="entry name" value="Glycerophosphate_synth"/>
</dbReference>
<dbReference type="GO" id="GO:0016020">
    <property type="term" value="C:membrane"/>
    <property type="evidence" value="ECO:0007669"/>
    <property type="project" value="InterPro"/>
</dbReference>
<dbReference type="Pfam" id="PF04464">
    <property type="entry name" value="Glyphos_transf"/>
    <property type="match status" value="1"/>
</dbReference>
<keyword evidence="1" id="KW-0808">Transferase</keyword>
<dbReference type="STRING" id="309798.COPRO5265_1091"/>